<gene>
    <name evidence="2" type="ORF">OCK74_19865</name>
</gene>
<evidence type="ECO:0000313" key="2">
    <source>
        <dbReference type="EMBL" id="MCU7551389.1"/>
    </source>
</evidence>
<dbReference type="PANTHER" id="PTHR43283:SF3">
    <property type="entry name" value="BETA-LACTAMASE FAMILY PROTEIN (AFU_ORTHOLOGUE AFUA_5G07500)"/>
    <property type="match status" value="1"/>
</dbReference>
<organism evidence="2 3">
    <name type="scientific">Paraflavisolibacter caeni</name>
    <dbReference type="NCBI Taxonomy" id="2982496"/>
    <lineage>
        <taxon>Bacteria</taxon>
        <taxon>Pseudomonadati</taxon>
        <taxon>Bacteroidota</taxon>
        <taxon>Chitinophagia</taxon>
        <taxon>Chitinophagales</taxon>
        <taxon>Chitinophagaceae</taxon>
        <taxon>Paraflavisolibacter</taxon>
    </lineage>
</organism>
<reference evidence="2" key="2">
    <citation type="submission" date="2023-04" db="EMBL/GenBank/DDBJ databases">
        <title>Paracnuella aquatica gen. nov., sp. nov., a member of the family Chitinophagaceae isolated from a hot spring.</title>
        <authorList>
            <person name="Wang C."/>
        </authorList>
    </citation>
    <scope>NUCLEOTIDE SEQUENCE</scope>
    <source>
        <strain evidence="2">LB-8</strain>
    </source>
</reference>
<evidence type="ECO:0000259" key="1">
    <source>
        <dbReference type="Pfam" id="PF00144"/>
    </source>
</evidence>
<reference evidence="2" key="1">
    <citation type="submission" date="2022-09" db="EMBL/GenBank/DDBJ databases">
        <authorList>
            <person name="Yuan C."/>
            <person name="Ke Z."/>
        </authorList>
    </citation>
    <scope>NUCLEOTIDE SEQUENCE</scope>
    <source>
        <strain evidence="2">LB-8</strain>
    </source>
</reference>
<dbReference type="AlphaFoldDB" id="A0A9X2XXK5"/>
<protein>
    <submittedName>
        <fullName evidence="2">Beta-lactamase family protein</fullName>
    </submittedName>
</protein>
<dbReference type="EMBL" id="JAOTIF010000020">
    <property type="protein sequence ID" value="MCU7551389.1"/>
    <property type="molecule type" value="Genomic_DNA"/>
</dbReference>
<dbReference type="RefSeq" id="WP_279298828.1">
    <property type="nucleotide sequence ID" value="NZ_JAOTIF010000020.1"/>
</dbReference>
<name>A0A9X2XXK5_9BACT</name>
<dbReference type="Gene3D" id="3.40.710.10">
    <property type="entry name" value="DD-peptidase/beta-lactamase superfamily"/>
    <property type="match status" value="1"/>
</dbReference>
<dbReference type="InterPro" id="IPR012338">
    <property type="entry name" value="Beta-lactam/transpept-like"/>
</dbReference>
<feature type="domain" description="Beta-lactamase-related" evidence="1">
    <location>
        <begin position="2"/>
        <end position="370"/>
    </location>
</feature>
<dbReference type="InterPro" id="IPR050789">
    <property type="entry name" value="Diverse_Enzym_Activities"/>
</dbReference>
<proteinExistence type="predicted"/>
<dbReference type="PANTHER" id="PTHR43283">
    <property type="entry name" value="BETA-LACTAMASE-RELATED"/>
    <property type="match status" value="1"/>
</dbReference>
<keyword evidence="3" id="KW-1185">Reference proteome</keyword>
<accession>A0A9X2XXK5</accession>
<sequence length="395" mass="44343">MFKKLIDNKKLGGVNCIIWKDGQVIYQASHGYKNLETYELMTIDTIFRIASMTKPITSVLAMMLYEEEKLNLDDPITKWFPQFRNMKVQKNEPGEYEDANRLITILDLLTHRAGFTYSGFQKGKLRDDYIKFLGGDIDSELTIDQWINGLASLPLVSQPGEIFNYGKATDLLGILISRIEGKSLGKVMEEKIFIPLAMRDTFFDVPNNKKNRCASNMGYDESGNLVNLETVPSKMAFKERPSNLEFESGSGGLWSTIGDYLKFAILFVENGSSNGIQILKQETIDLMCTNQLTPSQREHSKLMGAPIFRDYYGFGLGLAVVVKESQYGSIPCAGSIGTVGWPGAYGGWWSADRAKKTISIFLTHSMTEPEQLAQGIGFELYEAIDIFSNYSKENT</sequence>
<dbReference type="InterPro" id="IPR001466">
    <property type="entry name" value="Beta-lactam-related"/>
</dbReference>
<dbReference type="Proteomes" id="UP001155483">
    <property type="component" value="Unassembled WGS sequence"/>
</dbReference>
<comment type="caution">
    <text evidence="2">The sequence shown here is derived from an EMBL/GenBank/DDBJ whole genome shotgun (WGS) entry which is preliminary data.</text>
</comment>
<evidence type="ECO:0000313" key="3">
    <source>
        <dbReference type="Proteomes" id="UP001155483"/>
    </source>
</evidence>
<dbReference type="SUPFAM" id="SSF56601">
    <property type="entry name" value="beta-lactamase/transpeptidase-like"/>
    <property type="match status" value="1"/>
</dbReference>
<dbReference type="Pfam" id="PF00144">
    <property type="entry name" value="Beta-lactamase"/>
    <property type="match status" value="1"/>
</dbReference>